<dbReference type="GO" id="GO:0008236">
    <property type="term" value="F:serine-type peptidase activity"/>
    <property type="evidence" value="ECO:0007669"/>
    <property type="project" value="InterPro"/>
</dbReference>
<dbReference type="SMART" id="SM00245">
    <property type="entry name" value="TSPc"/>
    <property type="match status" value="1"/>
</dbReference>
<evidence type="ECO:0000313" key="3">
    <source>
        <dbReference type="Proteomes" id="UP000653730"/>
    </source>
</evidence>
<dbReference type="RefSeq" id="WP_187965509.1">
    <property type="nucleotide sequence ID" value="NZ_JACVDC010000025.1"/>
</dbReference>
<dbReference type="PANTHER" id="PTHR11261">
    <property type="entry name" value="INTERPHOTORECEPTOR RETINOID-BINDING PROTEIN"/>
    <property type="match status" value="1"/>
</dbReference>
<accession>A0A926JSB9</accession>
<comment type="caution">
    <text evidence="2">The sequence shown here is derived from an EMBL/GenBank/DDBJ whole genome shotgun (WGS) entry which is preliminary data.</text>
</comment>
<dbReference type="Gene3D" id="3.90.226.10">
    <property type="entry name" value="2-enoyl-CoA Hydratase, Chain A, domain 1"/>
    <property type="match status" value="1"/>
</dbReference>
<dbReference type="InterPro" id="IPR029045">
    <property type="entry name" value="ClpP/crotonase-like_dom_sf"/>
</dbReference>
<organism evidence="2 3">
    <name type="scientific">Sinomicrobium weinanense</name>
    <dbReference type="NCBI Taxonomy" id="2842200"/>
    <lineage>
        <taxon>Bacteria</taxon>
        <taxon>Pseudomonadati</taxon>
        <taxon>Bacteroidota</taxon>
        <taxon>Flavobacteriia</taxon>
        <taxon>Flavobacteriales</taxon>
        <taxon>Flavobacteriaceae</taxon>
        <taxon>Sinomicrobium</taxon>
    </lineage>
</organism>
<dbReference type="Proteomes" id="UP000653730">
    <property type="component" value="Unassembled WGS sequence"/>
</dbReference>
<gene>
    <name evidence="2" type="ORF">IBL28_10305</name>
</gene>
<dbReference type="EMBL" id="JACVDC010000025">
    <property type="protein sequence ID" value="MBC9796362.1"/>
    <property type="molecule type" value="Genomic_DNA"/>
</dbReference>
<evidence type="ECO:0000313" key="2">
    <source>
        <dbReference type="EMBL" id="MBC9796362.1"/>
    </source>
</evidence>
<sequence>MKNYILVLVTICTFYGNAQNETEYLTKNDIQNDLVFLDNILQNQSSYQGLNGYNYKEDFNLFLEQTKNENITSSDFGLLISKIIGKIGDRHASIKGYDLPESLYFPMAFAPYQDKILVLDYDKAKKEYTYWNSEYPYLKSINNIPVEQVLPQILPGEILAPKNSYFTRAVRELRDIETVFSMLNINLPNPLPVTLTNEKGIEKRAKVNLVTKEQKPKIWDERYQHNNFFFDYKEEQQNDKAIIEKFFTVENNVGYIQITSMVGKEGSPIFFELLNDFMLKAKDSDALIIDVRDNGGGNRDLIQELAGYFVHPDSVYVVNATKQRGKLPLNEDLKKELKSRFLFPKNELDSREQNAVDKFMAYFKPMYDLDSKKFSEYYFYILNGHKITQNKYYYNKPIYILANERTFSAASILVSVFKGLPNIKITGVNTDGSSGNSQRFELPNSELRGKISTMVSFQKDGKILDGIGTEPDIKIERNLDQVLFKEDYQLKKLKDLIKNQ</sequence>
<dbReference type="Pfam" id="PF03572">
    <property type="entry name" value="Peptidase_S41"/>
    <property type="match status" value="1"/>
</dbReference>
<dbReference type="AlphaFoldDB" id="A0A926JSB9"/>
<dbReference type="SUPFAM" id="SSF52096">
    <property type="entry name" value="ClpP/crotonase"/>
    <property type="match status" value="1"/>
</dbReference>
<proteinExistence type="predicted"/>
<name>A0A926JSB9_9FLAO</name>
<protein>
    <submittedName>
        <fullName evidence="2">Peptidase S41</fullName>
    </submittedName>
</protein>
<keyword evidence="3" id="KW-1185">Reference proteome</keyword>
<dbReference type="InterPro" id="IPR005151">
    <property type="entry name" value="Tail-specific_protease"/>
</dbReference>
<dbReference type="PANTHER" id="PTHR11261:SF3">
    <property type="entry name" value="RETINOL-BINDING PROTEIN 3"/>
    <property type="match status" value="1"/>
</dbReference>
<evidence type="ECO:0000259" key="1">
    <source>
        <dbReference type="SMART" id="SM00245"/>
    </source>
</evidence>
<dbReference type="GO" id="GO:0006508">
    <property type="term" value="P:proteolysis"/>
    <property type="evidence" value="ECO:0007669"/>
    <property type="project" value="InterPro"/>
</dbReference>
<feature type="domain" description="Tail specific protease" evidence="1">
    <location>
        <begin position="211"/>
        <end position="476"/>
    </location>
</feature>
<reference evidence="2 3" key="1">
    <citation type="submission" date="2020-09" db="EMBL/GenBank/DDBJ databases">
        <title>Sinomicrobium weinanense sp. nov., a halophilic bacteria isolated from saline-alkali soil.</title>
        <authorList>
            <person name="Wu P."/>
            <person name="Ren H."/>
            <person name="Mei Y."/>
            <person name="Liang Y."/>
            <person name="Chen Z."/>
        </authorList>
    </citation>
    <scope>NUCLEOTIDE SEQUENCE [LARGE SCALE GENOMIC DNA]</scope>
    <source>
        <strain evidence="2 3">FJxs</strain>
    </source>
</reference>